<dbReference type="InterPro" id="IPR008972">
    <property type="entry name" value="Cupredoxin"/>
</dbReference>
<comment type="subcellular location">
    <subcellularLocation>
        <location evidence="9">Endomembrane system</location>
        <topology evidence="9">Lipid-anchor</topology>
    </subcellularLocation>
    <subcellularLocation>
        <location evidence="1">Membrane</location>
        <topology evidence="1">Lipid-anchor</topology>
        <topology evidence="1">GPI-anchor</topology>
    </subcellularLocation>
</comment>
<keyword evidence="5" id="KW-1015">Disulfide bond</keyword>
<dbReference type="FunFam" id="2.60.40.420:FF:000010">
    <property type="entry name" value="Early nodulin-like protein 1"/>
    <property type="match status" value="1"/>
</dbReference>
<evidence type="ECO:0000259" key="12">
    <source>
        <dbReference type="PROSITE" id="PS51485"/>
    </source>
</evidence>
<gene>
    <name evidence="13" type="ORF">AXF42_Ash002936</name>
</gene>
<protein>
    <submittedName>
        <fullName evidence="13">Early nodulin-like protein 1</fullName>
    </submittedName>
</protein>
<evidence type="ECO:0000256" key="7">
    <source>
        <dbReference type="ARBA" id="ARBA00023288"/>
    </source>
</evidence>
<evidence type="ECO:0000256" key="2">
    <source>
        <dbReference type="ARBA" id="ARBA00022622"/>
    </source>
</evidence>
<feature type="domain" description="Phytocyanin" evidence="12">
    <location>
        <begin position="33"/>
        <end position="135"/>
    </location>
</feature>
<evidence type="ECO:0000256" key="3">
    <source>
        <dbReference type="ARBA" id="ARBA00022729"/>
    </source>
</evidence>
<keyword evidence="7" id="KW-0449">Lipoprotein</keyword>
<organism evidence="13 14">
    <name type="scientific">Apostasia shenzhenica</name>
    <dbReference type="NCBI Taxonomy" id="1088818"/>
    <lineage>
        <taxon>Eukaryota</taxon>
        <taxon>Viridiplantae</taxon>
        <taxon>Streptophyta</taxon>
        <taxon>Embryophyta</taxon>
        <taxon>Tracheophyta</taxon>
        <taxon>Spermatophyta</taxon>
        <taxon>Magnoliopsida</taxon>
        <taxon>Liliopsida</taxon>
        <taxon>Asparagales</taxon>
        <taxon>Orchidaceae</taxon>
        <taxon>Apostasioideae</taxon>
        <taxon>Apostasia</taxon>
    </lineage>
</organism>
<dbReference type="PANTHER" id="PTHR33021:SF14">
    <property type="entry name" value="OS01G0272700 PROTEIN"/>
    <property type="match status" value="1"/>
</dbReference>
<evidence type="ECO:0000256" key="10">
    <source>
        <dbReference type="SAM" id="Phobius"/>
    </source>
</evidence>
<evidence type="ECO:0000256" key="9">
    <source>
        <dbReference type="ARBA" id="ARBA00037868"/>
    </source>
</evidence>
<evidence type="ECO:0000256" key="8">
    <source>
        <dbReference type="ARBA" id="ARBA00035011"/>
    </source>
</evidence>
<evidence type="ECO:0000256" key="4">
    <source>
        <dbReference type="ARBA" id="ARBA00023136"/>
    </source>
</evidence>
<dbReference type="InterPro" id="IPR039391">
    <property type="entry name" value="Phytocyanin-like"/>
</dbReference>
<keyword evidence="3 11" id="KW-0732">Signal</keyword>
<dbReference type="Proteomes" id="UP000236161">
    <property type="component" value="Unassembled WGS sequence"/>
</dbReference>
<dbReference type="PROSITE" id="PS51485">
    <property type="entry name" value="PHYTOCYANIN"/>
    <property type="match status" value="1"/>
</dbReference>
<keyword evidence="14" id="KW-1185">Reference proteome</keyword>
<comment type="similarity">
    <text evidence="8">Belongs to the early nodulin-like (ENODL) family.</text>
</comment>
<feature type="signal peptide" evidence="11">
    <location>
        <begin position="1"/>
        <end position="22"/>
    </location>
</feature>
<evidence type="ECO:0000256" key="11">
    <source>
        <dbReference type="SAM" id="SignalP"/>
    </source>
</evidence>
<name>A0A2I0A7P4_9ASPA</name>
<dbReference type="GO" id="GO:0005886">
    <property type="term" value="C:plasma membrane"/>
    <property type="evidence" value="ECO:0007669"/>
    <property type="project" value="TreeGrafter"/>
</dbReference>
<sequence>MASPFPNLLIFLVPLLLPLLPASPFFCSTASAMEFRVGGLRGWHSPTGNESETFNHWAGRTRFHIEDSLYFKYENDSVFVVDRKAYVSCNVTSPINRFTDGNTTFRFDRRGFFYFISGNVGHCRAGQKLIVRVMFQKDSAGPALAPGPMAGFPDLDGPVGSGLGLGPSGQVGSSGSTKAIAAVLPVAMAGVGFALFFSGFLAN</sequence>
<keyword evidence="10" id="KW-1133">Transmembrane helix</keyword>
<dbReference type="CDD" id="cd11019">
    <property type="entry name" value="OsENODL1_like"/>
    <property type="match status" value="1"/>
</dbReference>
<evidence type="ECO:0000256" key="6">
    <source>
        <dbReference type="ARBA" id="ARBA00023180"/>
    </source>
</evidence>
<evidence type="ECO:0000256" key="1">
    <source>
        <dbReference type="ARBA" id="ARBA00004589"/>
    </source>
</evidence>
<accession>A0A2I0A7P4</accession>
<keyword evidence="10" id="KW-0812">Transmembrane</keyword>
<dbReference type="STRING" id="1088818.A0A2I0A7P4"/>
<dbReference type="AlphaFoldDB" id="A0A2I0A7P4"/>
<feature type="transmembrane region" description="Helical" evidence="10">
    <location>
        <begin position="179"/>
        <end position="202"/>
    </location>
</feature>
<dbReference type="EMBL" id="KZ452013">
    <property type="protein sequence ID" value="PKA51569.1"/>
    <property type="molecule type" value="Genomic_DNA"/>
</dbReference>
<keyword evidence="2" id="KW-0336">GPI-anchor</keyword>
<feature type="chain" id="PRO_5014195830" evidence="11">
    <location>
        <begin position="23"/>
        <end position="203"/>
    </location>
</feature>
<dbReference type="PANTHER" id="PTHR33021">
    <property type="entry name" value="BLUE COPPER PROTEIN"/>
    <property type="match status" value="1"/>
</dbReference>
<dbReference type="GO" id="GO:0098552">
    <property type="term" value="C:side of membrane"/>
    <property type="evidence" value="ECO:0007669"/>
    <property type="project" value="UniProtKB-KW"/>
</dbReference>
<dbReference type="Gene3D" id="2.60.40.420">
    <property type="entry name" value="Cupredoxins - blue copper proteins"/>
    <property type="match status" value="1"/>
</dbReference>
<evidence type="ECO:0000313" key="13">
    <source>
        <dbReference type="EMBL" id="PKA51569.1"/>
    </source>
</evidence>
<dbReference type="SUPFAM" id="SSF49503">
    <property type="entry name" value="Cupredoxins"/>
    <property type="match status" value="1"/>
</dbReference>
<proteinExistence type="inferred from homology"/>
<dbReference type="InterPro" id="IPR003245">
    <property type="entry name" value="Phytocyanin_dom"/>
</dbReference>
<dbReference type="GO" id="GO:0009055">
    <property type="term" value="F:electron transfer activity"/>
    <property type="evidence" value="ECO:0007669"/>
    <property type="project" value="InterPro"/>
</dbReference>
<reference evidence="13 14" key="1">
    <citation type="journal article" date="2017" name="Nature">
        <title>The Apostasia genome and the evolution of orchids.</title>
        <authorList>
            <person name="Zhang G.Q."/>
            <person name="Liu K.W."/>
            <person name="Li Z."/>
            <person name="Lohaus R."/>
            <person name="Hsiao Y.Y."/>
            <person name="Niu S.C."/>
            <person name="Wang J.Y."/>
            <person name="Lin Y.C."/>
            <person name="Xu Q."/>
            <person name="Chen L.J."/>
            <person name="Yoshida K."/>
            <person name="Fujiwara S."/>
            <person name="Wang Z.W."/>
            <person name="Zhang Y.Q."/>
            <person name="Mitsuda N."/>
            <person name="Wang M."/>
            <person name="Liu G.H."/>
            <person name="Pecoraro L."/>
            <person name="Huang H.X."/>
            <person name="Xiao X.J."/>
            <person name="Lin M."/>
            <person name="Wu X.Y."/>
            <person name="Wu W.L."/>
            <person name="Chen Y.Y."/>
            <person name="Chang S.B."/>
            <person name="Sakamoto S."/>
            <person name="Ohme-Takagi M."/>
            <person name="Yagi M."/>
            <person name="Zeng S.J."/>
            <person name="Shen C.Y."/>
            <person name="Yeh C.M."/>
            <person name="Luo Y.B."/>
            <person name="Tsai W.C."/>
            <person name="Van de Peer Y."/>
            <person name="Liu Z.J."/>
        </authorList>
    </citation>
    <scope>NUCLEOTIDE SEQUENCE [LARGE SCALE GENOMIC DNA]</scope>
    <source>
        <strain evidence="14">cv. Shenzhen</strain>
        <tissue evidence="13">Stem</tissue>
    </source>
</reference>
<keyword evidence="4 10" id="KW-0472">Membrane</keyword>
<dbReference type="InterPro" id="IPR041846">
    <property type="entry name" value="ENL_dom"/>
</dbReference>
<dbReference type="Pfam" id="PF02298">
    <property type="entry name" value="Cu_bind_like"/>
    <property type="match status" value="1"/>
</dbReference>
<evidence type="ECO:0000256" key="5">
    <source>
        <dbReference type="ARBA" id="ARBA00023157"/>
    </source>
</evidence>
<dbReference type="GO" id="GO:0012505">
    <property type="term" value="C:endomembrane system"/>
    <property type="evidence" value="ECO:0007669"/>
    <property type="project" value="UniProtKB-SubCell"/>
</dbReference>
<keyword evidence="6" id="KW-0325">Glycoprotein</keyword>
<dbReference type="OrthoDB" id="959565at2759"/>
<evidence type="ECO:0000313" key="14">
    <source>
        <dbReference type="Proteomes" id="UP000236161"/>
    </source>
</evidence>